<gene>
    <name evidence="1" type="ORF">GBAR_LOCUS31609</name>
</gene>
<organism evidence="1 2">
    <name type="scientific">Geodia barretti</name>
    <name type="common">Barrett's horny sponge</name>
    <dbReference type="NCBI Taxonomy" id="519541"/>
    <lineage>
        <taxon>Eukaryota</taxon>
        <taxon>Metazoa</taxon>
        <taxon>Porifera</taxon>
        <taxon>Demospongiae</taxon>
        <taxon>Heteroscleromorpha</taxon>
        <taxon>Tetractinellida</taxon>
        <taxon>Astrophorina</taxon>
        <taxon>Geodiidae</taxon>
        <taxon>Geodia</taxon>
    </lineage>
</organism>
<name>A0AA35U3L9_GEOBA</name>
<dbReference type="EMBL" id="CASHTH010004491">
    <property type="protein sequence ID" value="CAI8058146.1"/>
    <property type="molecule type" value="Genomic_DNA"/>
</dbReference>
<dbReference type="Proteomes" id="UP001174909">
    <property type="component" value="Unassembled WGS sequence"/>
</dbReference>
<accession>A0AA35U3L9</accession>
<evidence type="ECO:0000313" key="2">
    <source>
        <dbReference type="Proteomes" id="UP001174909"/>
    </source>
</evidence>
<proteinExistence type="predicted"/>
<sequence length="43" mass="4766">MSSTLTAPQSMVRVLENEWLSTQRASSLVAAEHSQCCLVEKDE</sequence>
<dbReference type="AlphaFoldDB" id="A0AA35U3L9"/>
<evidence type="ECO:0000313" key="1">
    <source>
        <dbReference type="EMBL" id="CAI8058146.1"/>
    </source>
</evidence>
<comment type="caution">
    <text evidence="1">The sequence shown here is derived from an EMBL/GenBank/DDBJ whole genome shotgun (WGS) entry which is preliminary data.</text>
</comment>
<reference evidence="1" key="1">
    <citation type="submission" date="2023-03" db="EMBL/GenBank/DDBJ databases">
        <authorList>
            <person name="Steffen K."/>
            <person name="Cardenas P."/>
        </authorList>
    </citation>
    <scope>NUCLEOTIDE SEQUENCE</scope>
</reference>
<keyword evidence="2" id="KW-1185">Reference proteome</keyword>
<protein>
    <submittedName>
        <fullName evidence="1">Uncharacterized protein</fullName>
    </submittedName>
</protein>